<name>A0A830F7J0_9EURY</name>
<dbReference type="RefSeq" id="WP_188974839.1">
    <property type="nucleotide sequence ID" value="NZ_BMPG01000001.1"/>
</dbReference>
<dbReference type="EMBL" id="BMPG01000001">
    <property type="protein sequence ID" value="GGL46918.1"/>
    <property type="molecule type" value="Genomic_DNA"/>
</dbReference>
<organism evidence="1 2">
    <name type="scientific">Halocalculus aciditolerans</name>
    <dbReference type="NCBI Taxonomy" id="1383812"/>
    <lineage>
        <taxon>Archaea</taxon>
        <taxon>Methanobacteriati</taxon>
        <taxon>Methanobacteriota</taxon>
        <taxon>Stenosarchaea group</taxon>
        <taxon>Halobacteria</taxon>
        <taxon>Halobacteriales</taxon>
        <taxon>Halobacteriaceae</taxon>
        <taxon>Halocalculus</taxon>
    </lineage>
</organism>
<reference evidence="1" key="1">
    <citation type="journal article" date="2014" name="Int. J. Syst. Evol. Microbiol.">
        <title>Complete genome sequence of Corynebacterium casei LMG S-19264T (=DSM 44701T), isolated from a smear-ripened cheese.</title>
        <authorList>
            <consortium name="US DOE Joint Genome Institute (JGI-PGF)"/>
            <person name="Walter F."/>
            <person name="Albersmeier A."/>
            <person name="Kalinowski J."/>
            <person name="Ruckert C."/>
        </authorList>
    </citation>
    <scope>NUCLEOTIDE SEQUENCE</scope>
    <source>
        <strain evidence="1">JCM 19596</strain>
    </source>
</reference>
<dbReference type="Pfam" id="PF24430">
    <property type="entry name" value="DUF7553"/>
    <property type="match status" value="1"/>
</dbReference>
<gene>
    <name evidence="1" type="ORF">GCM10009039_01500</name>
</gene>
<dbReference type="Proteomes" id="UP000607197">
    <property type="component" value="Unassembled WGS sequence"/>
</dbReference>
<comment type="caution">
    <text evidence="1">The sequence shown here is derived from an EMBL/GenBank/DDBJ whole genome shotgun (WGS) entry which is preliminary data.</text>
</comment>
<dbReference type="InterPro" id="IPR055975">
    <property type="entry name" value="DUF7553"/>
</dbReference>
<protein>
    <submittedName>
        <fullName evidence="1">Uncharacterized protein</fullName>
    </submittedName>
</protein>
<evidence type="ECO:0000313" key="1">
    <source>
        <dbReference type="EMBL" id="GGL46918.1"/>
    </source>
</evidence>
<proteinExistence type="predicted"/>
<reference evidence="1" key="2">
    <citation type="submission" date="2020-09" db="EMBL/GenBank/DDBJ databases">
        <authorList>
            <person name="Sun Q."/>
            <person name="Ohkuma M."/>
        </authorList>
    </citation>
    <scope>NUCLEOTIDE SEQUENCE</scope>
    <source>
        <strain evidence="1">JCM 19596</strain>
    </source>
</reference>
<accession>A0A830F7J0</accession>
<sequence length="92" mass="10158">MTHEHLATAAEFLREAADLTEDDDARARLQTQADAVDKASEKDRGLDHGRLARLTHVLDELEDQTDGESGVQQAIEEARAEVVAYRETVEGV</sequence>
<dbReference type="OrthoDB" id="197463at2157"/>
<keyword evidence="2" id="KW-1185">Reference proteome</keyword>
<dbReference type="AlphaFoldDB" id="A0A830F7J0"/>
<evidence type="ECO:0000313" key="2">
    <source>
        <dbReference type="Proteomes" id="UP000607197"/>
    </source>
</evidence>